<feature type="region of interest" description="Disordered" evidence="1">
    <location>
        <begin position="83"/>
        <end position="112"/>
    </location>
</feature>
<comment type="caution">
    <text evidence="2">The sequence shown here is derived from an EMBL/GenBank/DDBJ whole genome shotgun (WGS) entry which is preliminary data.</text>
</comment>
<dbReference type="EMBL" id="RXIC02000023">
    <property type="protein sequence ID" value="KAB1212761.1"/>
    <property type="molecule type" value="Genomic_DNA"/>
</dbReference>
<dbReference type="Proteomes" id="UP000516437">
    <property type="component" value="Chromosome 5"/>
</dbReference>
<name>A0A6A1VIV6_9ROSI</name>
<feature type="region of interest" description="Disordered" evidence="1">
    <location>
        <begin position="1"/>
        <end position="20"/>
    </location>
</feature>
<protein>
    <submittedName>
        <fullName evidence="2">Uncharacterized protein</fullName>
    </submittedName>
</protein>
<dbReference type="AlphaFoldDB" id="A0A6A1VIV6"/>
<organism evidence="2 3">
    <name type="scientific">Morella rubra</name>
    <name type="common">Chinese bayberry</name>
    <dbReference type="NCBI Taxonomy" id="262757"/>
    <lineage>
        <taxon>Eukaryota</taxon>
        <taxon>Viridiplantae</taxon>
        <taxon>Streptophyta</taxon>
        <taxon>Embryophyta</taxon>
        <taxon>Tracheophyta</taxon>
        <taxon>Spermatophyta</taxon>
        <taxon>Magnoliopsida</taxon>
        <taxon>eudicotyledons</taxon>
        <taxon>Gunneridae</taxon>
        <taxon>Pentapetalae</taxon>
        <taxon>rosids</taxon>
        <taxon>fabids</taxon>
        <taxon>Fagales</taxon>
        <taxon>Myricaceae</taxon>
        <taxon>Morella</taxon>
    </lineage>
</organism>
<dbReference type="OrthoDB" id="2020529at2759"/>
<feature type="compositionally biased region" description="Polar residues" evidence="1">
    <location>
        <begin position="255"/>
        <end position="270"/>
    </location>
</feature>
<evidence type="ECO:0000256" key="1">
    <source>
        <dbReference type="SAM" id="MobiDB-lite"/>
    </source>
</evidence>
<sequence>MEGVGARLGRSSTRYGPATVFNGPVRKWKKKWVHVAPSTSAASNHSNNHSHQIHSQNSHSNGTTNGNNGSHLLLYKWTPITQSHNANNNTNNGNTSNGDKNSGKDDIVAAPEEPPRRKFKYIPVKGETYALALVFGGYIGREKVLRVAIWICHVDKCTWAYLVKKFSRMLAGYDPMCESVHHSLGRTCVLQKADLEVAVLEEQKNEDEENEAAEKVNDDANPIEVDPAATESTLRGEVLDEKPDINDVPMDENQENNQVVCQDLNESTLDLSLGLKGHDDDRDADSKADQTRDGQ</sequence>
<dbReference type="PANTHER" id="PTHR34572">
    <property type="entry name" value="GOLGIN FAMILY A PROTEIN"/>
    <property type="match status" value="1"/>
</dbReference>
<feature type="compositionally biased region" description="Low complexity" evidence="1">
    <location>
        <begin position="83"/>
        <end position="100"/>
    </location>
</feature>
<evidence type="ECO:0000313" key="3">
    <source>
        <dbReference type="Proteomes" id="UP000516437"/>
    </source>
</evidence>
<feature type="region of interest" description="Disordered" evidence="1">
    <location>
        <begin position="36"/>
        <end position="68"/>
    </location>
</feature>
<feature type="compositionally biased region" description="Basic and acidic residues" evidence="1">
    <location>
        <begin position="276"/>
        <end position="295"/>
    </location>
</feature>
<proteinExistence type="predicted"/>
<dbReference type="PANTHER" id="PTHR34572:SF1">
    <property type="entry name" value="GOLGIN FAMILY A PROTEIN"/>
    <property type="match status" value="1"/>
</dbReference>
<accession>A0A6A1VIV6</accession>
<evidence type="ECO:0000313" key="2">
    <source>
        <dbReference type="EMBL" id="KAB1212761.1"/>
    </source>
</evidence>
<feature type="region of interest" description="Disordered" evidence="1">
    <location>
        <begin position="203"/>
        <end position="295"/>
    </location>
</feature>
<gene>
    <name evidence="2" type="ORF">CJ030_MR5G011861</name>
</gene>
<feature type="compositionally biased region" description="Low complexity" evidence="1">
    <location>
        <begin position="40"/>
        <end position="68"/>
    </location>
</feature>
<keyword evidence="3" id="KW-1185">Reference proteome</keyword>
<reference evidence="2 3" key="1">
    <citation type="journal article" date="2019" name="Plant Biotechnol. J.">
        <title>The red bayberry genome and genetic basis of sex determination.</title>
        <authorList>
            <person name="Jia H.M."/>
            <person name="Jia H.J."/>
            <person name="Cai Q.L."/>
            <person name="Wang Y."/>
            <person name="Zhao H.B."/>
            <person name="Yang W.F."/>
            <person name="Wang G.Y."/>
            <person name="Li Y.H."/>
            <person name="Zhan D.L."/>
            <person name="Shen Y.T."/>
            <person name="Niu Q.F."/>
            <person name="Chang L."/>
            <person name="Qiu J."/>
            <person name="Zhao L."/>
            <person name="Xie H.B."/>
            <person name="Fu W.Y."/>
            <person name="Jin J."/>
            <person name="Li X.W."/>
            <person name="Jiao Y."/>
            <person name="Zhou C.C."/>
            <person name="Tu T."/>
            <person name="Chai C.Y."/>
            <person name="Gao J.L."/>
            <person name="Fan L.J."/>
            <person name="van de Weg E."/>
            <person name="Wang J.Y."/>
            <person name="Gao Z.S."/>
        </authorList>
    </citation>
    <scope>NUCLEOTIDE SEQUENCE [LARGE SCALE GENOMIC DNA]</scope>
    <source>
        <tissue evidence="2">Leaves</tissue>
    </source>
</reference>